<gene>
    <name evidence="2" type="ORF">MNOR_LOCUS30829</name>
</gene>
<dbReference type="SUPFAM" id="SSF50814">
    <property type="entry name" value="Lipocalins"/>
    <property type="match status" value="1"/>
</dbReference>
<dbReference type="PANTHER" id="PTHR10612:SF34">
    <property type="entry name" value="APOLIPOPROTEIN D"/>
    <property type="match status" value="1"/>
</dbReference>
<dbReference type="InterPro" id="IPR000566">
    <property type="entry name" value="Lipocln_cytosolic_FA-bd_dom"/>
</dbReference>
<dbReference type="EMBL" id="CAXKWB010038477">
    <property type="protein sequence ID" value="CAL4151738.1"/>
    <property type="molecule type" value="Genomic_DNA"/>
</dbReference>
<dbReference type="Pfam" id="PF00061">
    <property type="entry name" value="Lipocalin"/>
    <property type="match status" value="1"/>
</dbReference>
<sequence length="106" mass="11676">PSNGTEGPLSVSFPMTGWYSDQQGGGENYNILLTDYVNYAMVYTCATFQIPGAPVETKIEFGWILSRAPAMSAENIQLIKNHLDSVNIDISKFTPTNQEGCVRRPT</sequence>
<evidence type="ECO:0000313" key="3">
    <source>
        <dbReference type="Proteomes" id="UP001497623"/>
    </source>
</evidence>
<dbReference type="PANTHER" id="PTHR10612">
    <property type="entry name" value="APOLIPOPROTEIN D"/>
    <property type="match status" value="1"/>
</dbReference>
<organism evidence="2 3">
    <name type="scientific">Meganyctiphanes norvegica</name>
    <name type="common">Northern krill</name>
    <name type="synonym">Thysanopoda norvegica</name>
    <dbReference type="NCBI Taxonomy" id="48144"/>
    <lineage>
        <taxon>Eukaryota</taxon>
        <taxon>Metazoa</taxon>
        <taxon>Ecdysozoa</taxon>
        <taxon>Arthropoda</taxon>
        <taxon>Crustacea</taxon>
        <taxon>Multicrustacea</taxon>
        <taxon>Malacostraca</taxon>
        <taxon>Eumalacostraca</taxon>
        <taxon>Eucarida</taxon>
        <taxon>Euphausiacea</taxon>
        <taxon>Euphausiidae</taxon>
        <taxon>Meganyctiphanes</taxon>
    </lineage>
</organism>
<proteinExistence type="predicted"/>
<keyword evidence="3" id="KW-1185">Reference proteome</keyword>
<name>A0AAV2S3B6_MEGNR</name>
<dbReference type="GO" id="GO:0000302">
    <property type="term" value="P:response to reactive oxygen species"/>
    <property type="evidence" value="ECO:0007669"/>
    <property type="project" value="TreeGrafter"/>
</dbReference>
<dbReference type="AlphaFoldDB" id="A0AAV2S3B6"/>
<protein>
    <recommendedName>
        <fullName evidence="1">Lipocalin/cytosolic fatty-acid binding domain-containing protein</fullName>
    </recommendedName>
</protein>
<dbReference type="Proteomes" id="UP001497623">
    <property type="component" value="Unassembled WGS sequence"/>
</dbReference>
<comment type="caution">
    <text evidence="2">The sequence shown here is derived from an EMBL/GenBank/DDBJ whole genome shotgun (WGS) entry which is preliminary data.</text>
</comment>
<reference evidence="2 3" key="1">
    <citation type="submission" date="2024-05" db="EMBL/GenBank/DDBJ databases">
        <authorList>
            <person name="Wallberg A."/>
        </authorList>
    </citation>
    <scope>NUCLEOTIDE SEQUENCE [LARGE SCALE GENOMIC DNA]</scope>
</reference>
<dbReference type="GO" id="GO:0006629">
    <property type="term" value="P:lipid metabolic process"/>
    <property type="evidence" value="ECO:0007669"/>
    <property type="project" value="TreeGrafter"/>
</dbReference>
<feature type="non-terminal residue" evidence="2">
    <location>
        <position position="1"/>
    </location>
</feature>
<accession>A0AAV2S3B6</accession>
<dbReference type="InterPro" id="IPR012674">
    <property type="entry name" value="Calycin"/>
</dbReference>
<dbReference type="GO" id="GO:0005737">
    <property type="term" value="C:cytoplasm"/>
    <property type="evidence" value="ECO:0007669"/>
    <property type="project" value="TreeGrafter"/>
</dbReference>
<evidence type="ECO:0000313" key="2">
    <source>
        <dbReference type="EMBL" id="CAL4151738.1"/>
    </source>
</evidence>
<dbReference type="Gene3D" id="2.40.128.20">
    <property type="match status" value="1"/>
</dbReference>
<evidence type="ECO:0000259" key="1">
    <source>
        <dbReference type="Pfam" id="PF00061"/>
    </source>
</evidence>
<feature type="domain" description="Lipocalin/cytosolic fatty-acid binding" evidence="1">
    <location>
        <begin position="20"/>
        <end position="98"/>
    </location>
</feature>
<feature type="non-terminal residue" evidence="2">
    <location>
        <position position="106"/>
    </location>
</feature>